<dbReference type="Proteomes" id="UP000824076">
    <property type="component" value="Unassembled WGS sequence"/>
</dbReference>
<dbReference type="InterPro" id="IPR036005">
    <property type="entry name" value="Creatinase/aminopeptidase-like"/>
</dbReference>
<dbReference type="SUPFAM" id="SSF55920">
    <property type="entry name" value="Creatinase/aminopeptidase"/>
    <property type="match status" value="1"/>
</dbReference>
<dbReference type="PANTHER" id="PTHR46112:SF2">
    <property type="entry name" value="XAA-PRO AMINOPEPTIDASE P-RELATED"/>
    <property type="match status" value="1"/>
</dbReference>
<keyword evidence="3" id="KW-0645">Protease</keyword>
<reference evidence="3" key="2">
    <citation type="journal article" date="2021" name="PeerJ">
        <title>Extensive microbial diversity within the chicken gut microbiome revealed by metagenomics and culture.</title>
        <authorList>
            <person name="Gilroy R."/>
            <person name="Ravi A."/>
            <person name="Getino M."/>
            <person name="Pursley I."/>
            <person name="Horton D.L."/>
            <person name="Alikhan N.F."/>
            <person name="Baker D."/>
            <person name="Gharbi K."/>
            <person name="Hall N."/>
            <person name="Watson M."/>
            <person name="Adriaenssens E.M."/>
            <person name="Foster-Nyarko E."/>
            <person name="Jarju S."/>
            <person name="Secka A."/>
            <person name="Antonio M."/>
            <person name="Oren A."/>
            <person name="Chaudhuri R.R."/>
            <person name="La Ragione R."/>
            <person name="Hildebrand F."/>
            <person name="Pallen M.J."/>
        </authorList>
    </citation>
    <scope>NUCLEOTIDE SEQUENCE</scope>
    <source>
        <strain evidence="3">17073</strain>
    </source>
</reference>
<keyword evidence="3" id="KW-0031">Aminopeptidase</keyword>
<dbReference type="InterPro" id="IPR050659">
    <property type="entry name" value="Peptidase_M24B"/>
</dbReference>
<evidence type="ECO:0000259" key="2">
    <source>
        <dbReference type="Pfam" id="PF01321"/>
    </source>
</evidence>
<keyword evidence="3" id="KW-0378">Hydrolase</keyword>
<dbReference type="Pfam" id="PF01321">
    <property type="entry name" value="Creatinase_N"/>
    <property type="match status" value="1"/>
</dbReference>
<feature type="domain" description="Creatinase N-terminal" evidence="2">
    <location>
        <begin position="12"/>
        <end position="132"/>
    </location>
</feature>
<dbReference type="InterPro" id="IPR000587">
    <property type="entry name" value="Creatinase_N"/>
</dbReference>
<gene>
    <name evidence="3" type="ORF">IAD18_05075</name>
</gene>
<protein>
    <submittedName>
        <fullName evidence="3">Aminopeptidase P family protein</fullName>
    </submittedName>
</protein>
<evidence type="ECO:0000259" key="1">
    <source>
        <dbReference type="Pfam" id="PF00557"/>
    </source>
</evidence>
<dbReference type="Gene3D" id="3.40.350.10">
    <property type="entry name" value="Creatinase/prolidase N-terminal domain"/>
    <property type="match status" value="1"/>
</dbReference>
<proteinExistence type="predicted"/>
<dbReference type="InterPro" id="IPR000994">
    <property type="entry name" value="Pept_M24"/>
</dbReference>
<reference evidence="3" key="1">
    <citation type="submission" date="2020-10" db="EMBL/GenBank/DDBJ databases">
        <authorList>
            <person name="Gilroy R."/>
        </authorList>
    </citation>
    <scope>NUCLEOTIDE SEQUENCE</scope>
    <source>
        <strain evidence="3">17073</strain>
    </source>
</reference>
<organism evidence="3 4">
    <name type="scientific">Candidatus Limisoma intestinavium</name>
    <dbReference type="NCBI Taxonomy" id="2840856"/>
    <lineage>
        <taxon>Bacteria</taxon>
        <taxon>Pseudomonadati</taxon>
        <taxon>Bacteroidota</taxon>
        <taxon>Bacteroidia</taxon>
        <taxon>Bacteroidales</taxon>
        <taxon>Candidatus Limisoma</taxon>
    </lineage>
</organism>
<dbReference type="PANTHER" id="PTHR46112">
    <property type="entry name" value="AMINOPEPTIDASE"/>
    <property type="match status" value="1"/>
</dbReference>
<evidence type="ECO:0000313" key="3">
    <source>
        <dbReference type="EMBL" id="HIU39019.1"/>
    </source>
</evidence>
<dbReference type="Gene3D" id="3.90.230.10">
    <property type="entry name" value="Creatinase/methionine aminopeptidase superfamily"/>
    <property type="match status" value="1"/>
</dbReference>
<dbReference type="InterPro" id="IPR029149">
    <property type="entry name" value="Creatin/AminoP/Spt16_N"/>
</dbReference>
<accession>A0A9D1IN03</accession>
<comment type="caution">
    <text evidence="3">The sequence shown here is derived from an EMBL/GenBank/DDBJ whole genome shotgun (WGS) entry which is preliminary data.</text>
</comment>
<dbReference type="AlphaFoldDB" id="A0A9D1IN03"/>
<dbReference type="CDD" id="cd01066">
    <property type="entry name" value="APP_MetAP"/>
    <property type="match status" value="1"/>
</dbReference>
<dbReference type="SUPFAM" id="SSF53092">
    <property type="entry name" value="Creatinase/prolidase N-terminal domain"/>
    <property type="match status" value="1"/>
</dbReference>
<sequence length="390" mass="43013">MKERTDIEFANRQDKVRALMRQENLDAVLVCTNANVYYLAGRVFYGFVYIAAGGQTLYFVQRPVTAEGDNVVHIRKPEQIADELKARGVDLPKRIGFELEGISYLEAMRYAKAFGDAEMANCSAILSQARAVKTDFEIERLRESGMRHCGSYRRIQGLYHEGMTDVELQIEIERVLRLDGCLGIFRIAGRSMELFMGNLLAGDNADVPSPYDFAMGGEGLDSSLPVGCSGSIIHTGNTVMIDMNGNFTGYMTDMTRTFYVGRLDAHAEKAHQLSIDIHKALRTFMRPGVAAKDVYEKAAEMVSKAGEDAFFMGHRQHAGFVGHGVGIEVNEWPVLAPKSRHVLEAGNVVAIEPKFVIPGVGAVGVENTYVVTGNGLECLTPFPEEITELL</sequence>
<feature type="domain" description="Peptidase M24" evidence="1">
    <location>
        <begin position="139"/>
        <end position="372"/>
    </location>
</feature>
<dbReference type="EMBL" id="DVMS01000145">
    <property type="protein sequence ID" value="HIU39019.1"/>
    <property type="molecule type" value="Genomic_DNA"/>
</dbReference>
<name>A0A9D1IN03_9BACT</name>
<evidence type="ECO:0000313" key="4">
    <source>
        <dbReference type="Proteomes" id="UP000824076"/>
    </source>
</evidence>
<dbReference type="GO" id="GO:0004177">
    <property type="term" value="F:aminopeptidase activity"/>
    <property type="evidence" value="ECO:0007669"/>
    <property type="project" value="UniProtKB-KW"/>
</dbReference>
<dbReference type="Pfam" id="PF00557">
    <property type="entry name" value="Peptidase_M24"/>
    <property type="match status" value="1"/>
</dbReference>